<keyword evidence="5" id="KW-1185">Reference proteome</keyword>
<feature type="signal peptide" evidence="1">
    <location>
        <begin position="1"/>
        <end position="18"/>
    </location>
</feature>
<gene>
    <name evidence="2" type="ORF">CB0940_09203</name>
    <name evidence="3" type="ORF">RHO25_011158</name>
</gene>
<proteinExistence type="predicted"/>
<sequence>MQIHIFSVIFVIAATTSAELVANTNFNCGQPYHGQLRRQAIKYPCTGTNACDDLFCKSQCNSGTATRWYGILTKGVCQCYCSG</sequence>
<evidence type="ECO:0000256" key="1">
    <source>
        <dbReference type="SAM" id="SignalP"/>
    </source>
</evidence>
<reference evidence="3 5" key="2">
    <citation type="submission" date="2023-09" db="EMBL/GenBank/DDBJ databases">
        <title>Complete-Gapless Cercospora beticola genome.</title>
        <authorList>
            <person name="Wyatt N.A."/>
            <person name="Spanner R.E."/>
            <person name="Bolton M.D."/>
        </authorList>
    </citation>
    <scope>NUCLEOTIDE SEQUENCE [LARGE SCALE GENOMIC DNA]</scope>
    <source>
        <strain evidence="3">Cb09-40</strain>
    </source>
</reference>
<reference evidence="2 4" key="1">
    <citation type="submission" date="2015-10" db="EMBL/GenBank/DDBJ databases">
        <title>The cercosporin biosynthetic gene cluster was horizontally transferred to several fungal lineages and shown to be expanded in Cercospora beticola based on microsynteny with recipient genomes.</title>
        <authorList>
            <person name="De Jonge R."/>
            <person name="Ebert M.K."/>
            <person name="Suttle J.C."/>
            <person name="Jurick Ii W.M."/>
            <person name="Secor G.A."/>
            <person name="Thomma B.P."/>
            <person name="Van De Peer Y."/>
            <person name="Bolton M.D."/>
        </authorList>
    </citation>
    <scope>NUCLEOTIDE SEQUENCE [LARGE SCALE GENOMIC DNA]</scope>
    <source>
        <strain evidence="2 4">09-40</strain>
    </source>
</reference>
<dbReference type="Proteomes" id="UP000230605">
    <property type="component" value="Chromosome 7"/>
</dbReference>
<accession>A0A2G5HGS2</accession>
<keyword evidence="1" id="KW-0732">Signal</keyword>
<evidence type="ECO:0000313" key="3">
    <source>
        <dbReference type="EMBL" id="WPB06501.1"/>
    </source>
</evidence>
<evidence type="ECO:0000313" key="5">
    <source>
        <dbReference type="Proteomes" id="UP001302367"/>
    </source>
</evidence>
<feature type="chain" id="PRO_5013801287" evidence="1">
    <location>
        <begin position="19"/>
        <end position="83"/>
    </location>
</feature>
<evidence type="ECO:0000313" key="2">
    <source>
        <dbReference type="EMBL" id="PIA91744.1"/>
    </source>
</evidence>
<organism evidence="2 4">
    <name type="scientific">Cercospora beticola</name>
    <name type="common">Sugarbeet leaf spot fungus</name>
    <dbReference type="NCBI Taxonomy" id="122368"/>
    <lineage>
        <taxon>Eukaryota</taxon>
        <taxon>Fungi</taxon>
        <taxon>Dikarya</taxon>
        <taxon>Ascomycota</taxon>
        <taxon>Pezizomycotina</taxon>
        <taxon>Dothideomycetes</taxon>
        <taxon>Dothideomycetidae</taxon>
        <taxon>Mycosphaerellales</taxon>
        <taxon>Mycosphaerellaceae</taxon>
        <taxon>Cercospora</taxon>
    </lineage>
</organism>
<name>A0A2G5HGS2_CERBT</name>
<dbReference type="EMBL" id="CP134190">
    <property type="protein sequence ID" value="WPB06501.1"/>
    <property type="molecule type" value="Genomic_DNA"/>
</dbReference>
<evidence type="ECO:0000313" key="4">
    <source>
        <dbReference type="Proteomes" id="UP000230605"/>
    </source>
</evidence>
<dbReference type="AlphaFoldDB" id="A0A2G5HGS2"/>
<dbReference type="Proteomes" id="UP001302367">
    <property type="component" value="Chromosome 7"/>
</dbReference>
<dbReference type="EMBL" id="LKMD01000106">
    <property type="protein sequence ID" value="PIA91744.1"/>
    <property type="molecule type" value="Genomic_DNA"/>
</dbReference>
<protein>
    <submittedName>
        <fullName evidence="2">Uncharacterized protein</fullName>
    </submittedName>
</protein>